<evidence type="ECO:0000313" key="2">
    <source>
        <dbReference type="EMBL" id="SHM80173.1"/>
    </source>
</evidence>
<dbReference type="AlphaFoldDB" id="A0A1M7LPR3"/>
<dbReference type="GO" id="GO:0005829">
    <property type="term" value="C:cytosol"/>
    <property type="evidence" value="ECO:0007669"/>
    <property type="project" value="TreeGrafter"/>
</dbReference>
<dbReference type="SUPFAM" id="SSF51430">
    <property type="entry name" value="NAD(P)-linked oxidoreductase"/>
    <property type="match status" value="1"/>
</dbReference>
<dbReference type="EMBL" id="FRBL01000011">
    <property type="protein sequence ID" value="SHM80173.1"/>
    <property type="molecule type" value="Genomic_DNA"/>
</dbReference>
<evidence type="ECO:0000313" key="3">
    <source>
        <dbReference type="Proteomes" id="UP000184420"/>
    </source>
</evidence>
<accession>A0A1M7LPR3</accession>
<dbReference type="CDD" id="cd19152">
    <property type="entry name" value="AKR_AKR15A"/>
    <property type="match status" value="1"/>
</dbReference>
<dbReference type="Gene3D" id="3.20.20.100">
    <property type="entry name" value="NADP-dependent oxidoreductase domain"/>
    <property type="match status" value="1"/>
</dbReference>
<dbReference type="PANTHER" id="PTHR42686:SF1">
    <property type="entry name" value="GH17980P-RELATED"/>
    <property type="match status" value="1"/>
</dbReference>
<dbReference type="PANTHER" id="PTHR42686">
    <property type="entry name" value="GH17980P-RELATED"/>
    <property type="match status" value="1"/>
</dbReference>
<evidence type="ECO:0000259" key="1">
    <source>
        <dbReference type="Pfam" id="PF00248"/>
    </source>
</evidence>
<name>A0A1M7LPR3_9BACT</name>
<keyword evidence="3" id="KW-1185">Reference proteome</keyword>
<protein>
    <submittedName>
        <fullName evidence="2">D-threo-aldose 1-dehydrogenase</fullName>
    </submittedName>
</protein>
<dbReference type="STRING" id="1419482.SAMN05444266_11176"/>
<dbReference type="Proteomes" id="UP000184420">
    <property type="component" value="Unassembled WGS sequence"/>
</dbReference>
<dbReference type="InterPro" id="IPR036812">
    <property type="entry name" value="NAD(P)_OxRdtase_dom_sf"/>
</dbReference>
<reference evidence="2 3" key="1">
    <citation type="submission" date="2016-11" db="EMBL/GenBank/DDBJ databases">
        <authorList>
            <person name="Jaros S."/>
            <person name="Januszkiewicz K."/>
            <person name="Wedrychowicz H."/>
        </authorList>
    </citation>
    <scope>NUCLEOTIDE SEQUENCE [LARGE SCALE GENOMIC DNA]</scope>
    <source>
        <strain evidence="2 3">DSM 27406</strain>
    </source>
</reference>
<gene>
    <name evidence="2" type="ORF">SAMN05444266_11176</name>
</gene>
<dbReference type="Pfam" id="PF00248">
    <property type="entry name" value="Aldo_ket_red"/>
    <property type="match status" value="1"/>
</dbReference>
<dbReference type="InterPro" id="IPR020471">
    <property type="entry name" value="AKR"/>
</dbReference>
<proteinExistence type="predicted"/>
<dbReference type="GO" id="GO:0016491">
    <property type="term" value="F:oxidoreductase activity"/>
    <property type="evidence" value="ECO:0007669"/>
    <property type="project" value="InterPro"/>
</dbReference>
<dbReference type="InterPro" id="IPR023210">
    <property type="entry name" value="NADP_OxRdtase_dom"/>
</dbReference>
<organism evidence="2 3">
    <name type="scientific">Chitinophaga jiangningensis</name>
    <dbReference type="NCBI Taxonomy" id="1419482"/>
    <lineage>
        <taxon>Bacteria</taxon>
        <taxon>Pseudomonadati</taxon>
        <taxon>Bacteroidota</taxon>
        <taxon>Chitinophagia</taxon>
        <taxon>Chitinophagales</taxon>
        <taxon>Chitinophagaceae</taxon>
        <taxon>Chitinophaga</taxon>
    </lineage>
</organism>
<feature type="domain" description="NADP-dependent oxidoreductase" evidence="1">
    <location>
        <begin position="29"/>
        <end position="349"/>
    </location>
</feature>
<sequence>MLPATGNTIFGALSIPVQRKLTIIMHLSKVVFGTSGLGNLYQAPTQEEKNAIVGECLAHMDKPAVFDSAGKYGAGLALEALGAALRHWQVPPEQVLISNKLGWYRIPLRGAEPTFEPGVWKNIQHDAEQRISYEGILQCFEQGNQLLGNYPAQLVSVHDPDEYLATAGTPKEREKKLQDIRDAYRALHDLKAAGKVKAIGVGAKNWKIIREITGIIPLDWVMIANSLTLHAHPQELADYIQSLQARGVAVINSAVFNGGFLTGGDYYNYKLVDGSDPAHHELLRWRTAFFAACTMHQVDPAHACVQFGLNVPGVTAVAMSTSKAAKVKGNMDMVKNNISPDFWEYLKSKQLIR</sequence>